<proteinExistence type="predicted"/>
<dbReference type="VEuPathDB" id="FungiDB:PTTG_30967"/>
<comment type="caution">
    <text evidence="1">The sequence shown here is derived from an EMBL/GenBank/DDBJ whole genome shotgun (WGS) entry which is preliminary data.</text>
</comment>
<reference evidence="1" key="2">
    <citation type="submission" date="2016-05" db="EMBL/GenBank/DDBJ databases">
        <title>Comparative analysis highlights variable genome content of wheat rusts and divergence of the mating loci.</title>
        <authorList>
            <person name="Cuomo C.A."/>
            <person name="Bakkeren G."/>
            <person name="Szabo L."/>
            <person name="Khalil H."/>
            <person name="Joly D."/>
            <person name="Goldberg J."/>
            <person name="Young S."/>
            <person name="Zeng Q."/>
            <person name="Fellers J."/>
        </authorList>
    </citation>
    <scope>NUCLEOTIDE SEQUENCE [LARGE SCALE GENOMIC DNA]</scope>
    <source>
        <strain evidence="1">1-1 BBBD Race 1</strain>
    </source>
</reference>
<name>A0A180FWR9_PUCT1</name>
<accession>A0A180FWR9</accession>
<protein>
    <submittedName>
        <fullName evidence="1">Uncharacterized protein</fullName>
    </submittedName>
</protein>
<evidence type="ECO:0000313" key="1">
    <source>
        <dbReference type="EMBL" id="OAV84900.1"/>
    </source>
</evidence>
<organism evidence="1">
    <name type="scientific">Puccinia triticina (isolate 1-1 / race 1 (BBBD))</name>
    <name type="common">Brown leaf rust fungus</name>
    <dbReference type="NCBI Taxonomy" id="630390"/>
    <lineage>
        <taxon>Eukaryota</taxon>
        <taxon>Fungi</taxon>
        <taxon>Dikarya</taxon>
        <taxon>Basidiomycota</taxon>
        <taxon>Pucciniomycotina</taxon>
        <taxon>Pucciniomycetes</taxon>
        <taxon>Pucciniales</taxon>
        <taxon>Pucciniaceae</taxon>
        <taxon>Puccinia</taxon>
    </lineage>
</organism>
<feature type="non-terminal residue" evidence="1">
    <location>
        <position position="118"/>
    </location>
</feature>
<sequence length="118" mass="12894">LQSLPRPKSGQQAESARADLTAALTGHLLPFLKRQERFVGAVYLDPGLATAHRTILLGWLELIFDELREPLPTSRAACLDGVSGILDENLNASPEAAKQYRSVLVSVLNFAIDKLNDK</sequence>
<feature type="non-terminal residue" evidence="1">
    <location>
        <position position="1"/>
    </location>
</feature>
<dbReference type="OrthoDB" id="2513807at2759"/>
<dbReference type="EMBL" id="ADAS02009939">
    <property type="protein sequence ID" value="OAV84900.1"/>
    <property type="molecule type" value="Genomic_DNA"/>
</dbReference>
<dbReference type="AlphaFoldDB" id="A0A180FWR9"/>
<reference evidence="1" key="1">
    <citation type="submission" date="2009-11" db="EMBL/GenBank/DDBJ databases">
        <authorList>
            <consortium name="The Broad Institute Genome Sequencing Platform"/>
            <person name="Ward D."/>
            <person name="Feldgarden M."/>
            <person name="Earl A."/>
            <person name="Young S.K."/>
            <person name="Zeng Q."/>
            <person name="Koehrsen M."/>
            <person name="Alvarado L."/>
            <person name="Berlin A."/>
            <person name="Bochicchio J."/>
            <person name="Borenstein D."/>
            <person name="Chapman S.B."/>
            <person name="Chen Z."/>
            <person name="Engels R."/>
            <person name="Freedman E."/>
            <person name="Gellesch M."/>
            <person name="Goldberg J."/>
            <person name="Griggs A."/>
            <person name="Gujja S."/>
            <person name="Heilman E."/>
            <person name="Heiman D."/>
            <person name="Hepburn T."/>
            <person name="Howarth C."/>
            <person name="Jen D."/>
            <person name="Larson L."/>
            <person name="Lewis B."/>
            <person name="Mehta T."/>
            <person name="Park D."/>
            <person name="Pearson M."/>
            <person name="Roberts A."/>
            <person name="Saif S."/>
            <person name="Shea T."/>
            <person name="Shenoy N."/>
            <person name="Sisk P."/>
            <person name="Stolte C."/>
            <person name="Sykes S."/>
            <person name="Thomson T."/>
            <person name="Walk T."/>
            <person name="White J."/>
            <person name="Yandava C."/>
            <person name="Izard J."/>
            <person name="Baranova O.V."/>
            <person name="Blanton J.M."/>
            <person name="Tanner A.C."/>
            <person name="Dewhirst F.E."/>
            <person name="Haas B."/>
            <person name="Nusbaum C."/>
            <person name="Birren B."/>
        </authorList>
    </citation>
    <scope>NUCLEOTIDE SEQUENCE [LARGE SCALE GENOMIC DNA]</scope>
    <source>
        <strain evidence="1">1-1 BBBD Race 1</strain>
    </source>
</reference>
<gene>
    <name evidence="1" type="ORF">PTTG_30967</name>
</gene>
<dbReference type="STRING" id="630390.A0A180FWR9"/>